<dbReference type="PANTHER" id="PTHR40400:SF1">
    <property type="entry name" value="SLR1512 PROTEIN"/>
    <property type="match status" value="1"/>
</dbReference>
<dbReference type="EMBL" id="CP001931">
    <property type="protein sequence ID" value="ADC89290.1"/>
    <property type="molecule type" value="Genomic_DNA"/>
</dbReference>
<gene>
    <name evidence="2" type="ordered locus">Thal_0657</name>
</gene>
<keyword evidence="1" id="KW-0472">Membrane</keyword>
<feature type="transmembrane region" description="Helical" evidence="1">
    <location>
        <begin position="233"/>
        <end position="257"/>
    </location>
</feature>
<dbReference type="PANTHER" id="PTHR40400">
    <property type="entry name" value="SLR1512 PROTEIN"/>
    <property type="match status" value="1"/>
</dbReference>
<feature type="transmembrane region" description="Helical" evidence="1">
    <location>
        <begin position="95"/>
        <end position="118"/>
    </location>
</feature>
<organism evidence="2 3">
    <name type="scientific">Thermocrinis albus (strain DSM 14484 / JCM 11386 / HI 11/12)</name>
    <dbReference type="NCBI Taxonomy" id="638303"/>
    <lineage>
        <taxon>Bacteria</taxon>
        <taxon>Pseudomonadati</taxon>
        <taxon>Aquificota</taxon>
        <taxon>Aquificia</taxon>
        <taxon>Aquificales</taxon>
        <taxon>Aquificaceae</taxon>
        <taxon>Thermocrinis</taxon>
    </lineage>
</organism>
<dbReference type="Pfam" id="PF05982">
    <property type="entry name" value="Sbt_1"/>
    <property type="match status" value="1"/>
</dbReference>
<dbReference type="eggNOG" id="COG3329">
    <property type="taxonomic scope" value="Bacteria"/>
</dbReference>
<accession>D3SQ53</accession>
<dbReference type="InterPro" id="IPR010293">
    <property type="entry name" value="Sbt_1"/>
</dbReference>
<feature type="transmembrane region" description="Helical" evidence="1">
    <location>
        <begin position="130"/>
        <end position="149"/>
    </location>
</feature>
<feature type="transmembrane region" description="Helical" evidence="1">
    <location>
        <begin position="200"/>
        <end position="221"/>
    </location>
</feature>
<sequence length="323" mass="35218">MSWELVLNNILQPPILFFFLGFLATLLKSDLDIPHPLPKLFSLYLLISIGLQGGYKIAHSGLNQYVLITLLIAMLMAVLVPLYSFFLLRWKLDVYNAAGIAATYGSISAVTFVTATTFLQSLGVHHGGHMVAAMTLMESPAIILGLILANLFGKRSDGVHIEWKDLLREAFFNGSVLILLGSLIVGYITGEKGWEAMKPLYGDLFKGFLAFFLLDMGLVASRRVGELKKVGPFLLIFAIFVPIVNAHVALMLAKLVGTEMGDAFLLAVLSASASYIAVPAALRIALPEANPGLYITMSLSVTFPFNISIGIPLYYYVANLLWG</sequence>
<evidence type="ECO:0000313" key="3">
    <source>
        <dbReference type="Proteomes" id="UP000002043"/>
    </source>
</evidence>
<keyword evidence="1" id="KW-1133">Transmembrane helix</keyword>
<name>D3SQ53_THEAH</name>
<feature type="transmembrane region" description="Helical" evidence="1">
    <location>
        <begin position="6"/>
        <end position="27"/>
    </location>
</feature>
<evidence type="ECO:0000313" key="2">
    <source>
        <dbReference type="EMBL" id="ADC89290.1"/>
    </source>
</evidence>
<dbReference type="HOGENOM" id="CLU_032027_0_0_0"/>
<feature type="transmembrane region" description="Helical" evidence="1">
    <location>
        <begin position="64"/>
        <end position="88"/>
    </location>
</feature>
<dbReference type="RefSeq" id="WP_012991697.1">
    <property type="nucleotide sequence ID" value="NC_013894.1"/>
</dbReference>
<dbReference type="OrthoDB" id="345121at2"/>
<reference evidence="3" key="1">
    <citation type="journal article" date="2010" name="Stand. Genomic Sci.">
        <title>Complete genome sequence of Thermocrinis albus type strain (HI 11/12T).</title>
        <authorList>
            <person name="Wirth R."/>
            <person name="Sikorski J."/>
            <person name="Brambilla E."/>
            <person name="Misra M."/>
            <person name="Lapidus A."/>
            <person name="Copeland A."/>
            <person name="Nolan M."/>
            <person name="Lucas S."/>
            <person name="Chen F."/>
            <person name="Tice H."/>
            <person name="Cheng J.F."/>
            <person name="Han C."/>
            <person name="Detter J.C."/>
            <person name="Tapia R."/>
            <person name="Bruce D."/>
            <person name="Goodwin L."/>
            <person name="Pitluck S."/>
            <person name="Pati A."/>
            <person name="Anderson I."/>
            <person name="Ivanova N."/>
            <person name="Mavromatis K."/>
            <person name="Mikhailova N."/>
            <person name="Chen A."/>
            <person name="Palaniappan K."/>
            <person name="Bilek Y."/>
            <person name="Hader T."/>
            <person name="Land M."/>
            <person name="Hauser L."/>
            <person name="Chang Y.J."/>
            <person name="Jeffries C.D."/>
            <person name="Tindall B.J."/>
            <person name="Rohde M."/>
            <person name="Goker M."/>
            <person name="Bristow J."/>
            <person name="Eisen J.A."/>
            <person name="Markowitz V."/>
            <person name="Hugenholtz P."/>
            <person name="Kyrpides N.C."/>
            <person name="Klenk H.P."/>
        </authorList>
    </citation>
    <scope>NUCLEOTIDE SEQUENCE [LARGE SCALE GENOMIC DNA]</scope>
    <source>
        <strain evidence="3">DSM 14484 / JCM 11386 / HI 11/12</strain>
    </source>
</reference>
<dbReference type="KEGG" id="tal:Thal_0657"/>
<evidence type="ECO:0008006" key="4">
    <source>
        <dbReference type="Google" id="ProtNLM"/>
    </source>
</evidence>
<keyword evidence="1" id="KW-0812">Transmembrane</keyword>
<dbReference type="AlphaFoldDB" id="D3SQ53"/>
<feature type="transmembrane region" description="Helical" evidence="1">
    <location>
        <begin position="170"/>
        <end position="188"/>
    </location>
</feature>
<keyword evidence="3" id="KW-1185">Reference proteome</keyword>
<evidence type="ECO:0000256" key="1">
    <source>
        <dbReference type="SAM" id="Phobius"/>
    </source>
</evidence>
<dbReference type="STRING" id="638303.Thal_0657"/>
<feature type="transmembrane region" description="Helical" evidence="1">
    <location>
        <begin position="263"/>
        <end position="286"/>
    </location>
</feature>
<protein>
    <recommendedName>
        <fullName evidence="4">Sodium-dependent bicarbonate transport family permease</fullName>
    </recommendedName>
</protein>
<proteinExistence type="predicted"/>
<dbReference type="Proteomes" id="UP000002043">
    <property type="component" value="Chromosome"/>
</dbReference>
<feature type="transmembrane region" description="Helical" evidence="1">
    <location>
        <begin position="293"/>
        <end position="317"/>
    </location>
</feature>